<evidence type="ECO:0000256" key="1">
    <source>
        <dbReference type="SAM" id="Phobius"/>
    </source>
</evidence>
<dbReference type="Gene3D" id="3.30.2090.10">
    <property type="entry name" value="Multidrug efflux transporter AcrB TolC docking domain, DN and DC subdomains"/>
    <property type="match status" value="2"/>
</dbReference>
<feature type="transmembrane region" description="Helical" evidence="1">
    <location>
        <begin position="528"/>
        <end position="550"/>
    </location>
</feature>
<comment type="caution">
    <text evidence="2">The sequence shown here is derived from an EMBL/GenBank/DDBJ whole genome shotgun (WGS) entry which is preliminary data.</text>
</comment>
<dbReference type="PANTHER" id="PTHR32063">
    <property type="match status" value="1"/>
</dbReference>
<dbReference type="PANTHER" id="PTHR32063:SF0">
    <property type="entry name" value="SWARMING MOTILITY PROTEIN SWRC"/>
    <property type="match status" value="1"/>
</dbReference>
<dbReference type="OrthoDB" id="9757876at2"/>
<feature type="transmembrane region" description="Helical" evidence="1">
    <location>
        <begin position="382"/>
        <end position="401"/>
    </location>
</feature>
<dbReference type="SUPFAM" id="SSF82866">
    <property type="entry name" value="Multidrug efflux transporter AcrB transmembrane domain"/>
    <property type="match status" value="2"/>
</dbReference>
<feature type="transmembrane region" description="Helical" evidence="1">
    <location>
        <begin position="334"/>
        <end position="352"/>
    </location>
</feature>
<feature type="transmembrane region" description="Helical" evidence="1">
    <location>
        <begin position="861"/>
        <end position="880"/>
    </location>
</feature>
<organism evidence="2 3">
    <name type="scientific">Paenibacillus terrae</name>
    <dbReference type="NCBI Taxonomy" id="159743"/>
    <lineage>
        <taxon>Bacteria</taxon>
        <taxon>Bacillati</taxon>
        <taxon>Bacillota</taxon>
        <taxon>Bacilli</taxon>
        <taxon>Bacillales</taxon>
        <taxon>Paenibacillaceae</taxon>
        <taxon>Paenibacillus</taxon>
    </lineage>
</organism>
<dbReference type="GO" id="GO:0042910">
    <property type="term" value="F:xenobiotic transmembrane transporter activity"/>
    <property type="evidence" value="ECO:0007669"/>
    <property type="project" value="TreeGrafter"/>
</dbReference>
<sequence length="1036" mass="112726">MIKYIVKKQKITLIFFGMCIVLGLYNFTSLPKQEQPDVIPMSASVTTVYPGASPERIEQTITKILEQKIKEVQGVKTISSTSSKGQSSISIEALNDADPTKVWADLRTKVQDSQSELPADAKQPIINDSMTSSFIGSYAITSDKVENLYSLNELMNKWKDQLKTVSGISQVNIQGIPDQEIRISLNTQKMQQYNISWEQVVQAIKDENDRVPTGSLDFNQRTYQMTVNASTDPSVLNNVQISSNEDGFPISLKDVGTASLVFKKAASYTYVNTKPAISISVSGDTGTDVPTVSKAATAKINELASSLPKDVHFEKLFAQNDRVSEMFGNLTKEMIIAIISVIVICTLGLNLLTSAFVALAIPVSIAISFIVLPTTGTTLNQISVIGLIIVLGILVDDAVVVNDNIERRRSEFGEDATQAAIKGTKEVSLSIITATLATIAAFAPLLFLPGNIGDFIKPIPIVISLTMLASMIMSLTIIPIFRQWYDSRRKGKERSKTTKPPGLLGNQIQSLSNVYSKNWMPRILRRPLLTALIGLMIGTAAYGLLVIVPIELFPESDQADATISVTMPEGTSLQATNQVVNEIGNWVKKQPETERLSGTAGGGAPQMYSDVAGGHGSGGAVNGQLAVVGKEGLFDLKKTVDNWTHTLQAKYPAALISIRVPQLGIPVGSAVSIRIKGEDIGKLQNMTAKVKEIVAGTPGAVDVTDNMGMQSYNLNFQVNQQALDKYRVSYSNLTRTMLLMGDGVNVTDFDTGKELLDINIYMDKPNNDPEVLFQQLSVTNAAKEQIPLSQLVTMKPDFSIQQIHRYDLERTVTISANANGRTATELTQDIRSKLTNTQFEPGYTWEMGGETSAQSDIFKDLGKLAVIVIFLILLLITMQFYSVSTPLIIMTTVYLAAAGGILGSFISGMPIGFMSIMGIISLAGIVVRNGIVLIEFIEDARREGVDLTDAILMACSARFRPILLTSLTAIVGMIPIATIGEILFKPLATTIIFGLIFSTILTLFVVPTLYMVVANLKLKRKHKKEMHTSNDSSLSL</sequence>
<dbReference type="SUPFAM" id="SSF82693">
    <property type="entry name" value="Multidrug efflux transporter AcrB pore domain, PN1, PN2, PC1 and PC2 subdomains"/>
    <property type="match status" value="3"/>
</dbReference>
<feature type="transmembrane region" description="Helical" evidence="1">
    <location>
        <begin position="12"/>
        <end position="30"/>
    </location>
</feature>
<dbReference type="AlphaFoldDB" id="A0A0D7X301"/>
<dbReference type="Gene3D" id="3.30.70.1440">
    <property type="entry name" value="Multidrug efflux transporter AcrB pore domain"/>
    <property type="match status" value="1"/>
</dbReference>
<protein>
    <submittedName>
        <fullName evidence="2">Multidrug ABC transporter</fullName>
    </submittedName>
</protein>
<keyword evidence="1" id="KW-0812">Transmembrane</keyword>
<dbReference type="Gene3D" id="1.20.1640.10">
    <property type="entry name" value="Multidrug efflux transporter AcrB transmembrane domain"/>
    <property type="match status" value="2"/>
</dbReference>
<dbReference type="Pfam" id="PF00873">
    <property type="entry name" value="ACR_tran"/>
    <property type="match status" value="1"/>
</dbReference>
<feature type="transmembrane region" description="Helical" evidence="1">
    <location>
        <begin position="990"/>
        <end position="1016"/>
    </location>
</feature>
<dbReference type="GO" id="GO:0005886">
    <property type="term" value="C:plasma membrane"/>
    <property type="evidence" value="ECO:0007669"/>
    <property type="project" value="TreeGrafter"/>
</dbReference>
<evidence type="ECO:0000313" key="2">
    <source>
        <dbReference type="EMBL" id="KJD45790.1"/>
    </source>
</evidence>
<gene>
    <name evidence="2" type="ORF">QD47_09880</name>
</gene>
<accession>A0A0D7X301</accession>
<dbReference type="Gene3D" id="3.30.70.1320">
    <property type="entry name" value="Multidrug efflux transporter AcrB pore domain like"/>
    <property type="match status" value="1"/>
</dbReference>
<keyword evidence="1" id="KW-0472">Membrane</keyword>
<dbReference type="InterPro" id="IPR001036">
    <property type="entry name" value="Acrflvin-R"/>
</dbReference>
<dbReference type="Proteomes" id="UP000032534">
    <property type="component" value="Unassembled WGS sequence"/>
</dbReference>
<dbReference type="EMBL" id="JTHP01000015">
    <property type="protein sequence ID" value="KJD45790.1"/>
    <property type="molecule type" value="Genomic_DNA"/>
</dbReference>
<feature type="transmembrane region" description="Helical" evidence="1">
    <location>
        <begin position="427"/>
        <end position="447"/>
    </location>
</feature>
<feature type="transmembrane region" description="Helical" evidence="1">
    <location>
        <begin position="912"/>
        <end position="934"/>
    </location>
</feature>
<dbReference type="PATRIC" id="fig|159743.3.peg.2204"/>
<dbReference type="RefSeq" id="WP_044645975.1">
    <property type="nucleotide sequence ID" value="NZ_JTHP01000015.1"/>
</dbReference>
<feature type="transmembrane region" description="Helical" evidence="1">
    <location>
        <begin position="459"/>
        <end position="481"/>
    </location>
</feature>
<reference evidence="2 3" key="1">
    <citation type="submission" date="2014-11" db="EMBL/GenBank/DDBJ databases">
        <title>Draft Genome Sequences of Paenibacillus polymyxa NRRL B-30509 and Paenibacillus terrae NRRL B-30644, Strains from a Poultry Environment that Produce Tridecaptin A and Paenicidins.</title>
        <authorList>
            <person name="van Belkum M.J."/>
            <person name="Lohans C.T."/>
            <person name="Vederas J.C."/>
        </authorList>
    </citation>
    <scope>NUCLEOTIDE SEQUENCE [LARGE SCALE GENOMIC DNA]</scope>
    <source>
        <strain evidence="2 3">NRRL B-30644</strain>
    </source>
</reference>
<dbReference type="SUPFAM" id="SSF82714">
    <property type="entry name" value="Multidrug efflux transporter AcrB TolC docking domain, DN and DC subdomains"/>
    <property type="match status" value="1"/>
</dbReference>
<feature type="transmembrane region" description="Helical" evidence="1">
    <location>
        <begin position="357"/>
        <end position="376"/>
    </location>
</feature>
<dbReference type="PRINTS" id="PR00702">
    <property type="entry name" value="ACRIFLAVINRP"/>
</dbReference>
<dbReference type="Gene3D" id="3.30.70.1430">
    <property type="entry name" value="Multidrug efflux transporter AcrB pore domain"/>
    <property type="match status" value="2"/>
</dbReference>
<evidence type="ECO:0000313" key="3">
    <source>
        <dbReference type="Proteomes" id="UP000032534"/>
    </source>
</evidence>
<keyword evidence="3" id="KW-1185">Reference proteome</keyword>
<feature type="transmembrane region" description="Helical" evidence="1">
    <location>
        <begin position="887"/>
        <end position="906"/>
    </location>
</feature>
<name>A0A0D7X301_9BACL</name>
<keyword evidence="1" id="KW-1133">Transmembrane helix</keyword>
<proteinExistence type="predicted"/>
<dbReference type="InterPro" id="IPR027463">
    <property type="entry name" value="AcrB_DN_DC_subdom"/>
</dbReference>
<feature type="transmembrane region" description="Helical" evidence="1">
    <location>
        <begin position="962"/>
        <end position="984"/>
    </location>
</feature>